<comment type="similarity">
    <text evidence="1 3">Belongs to the polypeptide deformylase family.</text>
</comment>
<reference evidence="4" key="1">
    <citation type="submission" date="2020-10" db="EMBL/GenBank/DDBJ databases">
        <authorList>
            <person name="Gilroy R."/>
        </authorList>
    </citation>
    <scope>NUCLEOTIDE SEQUENCE</scope>
    <source>
        <strain evidence="4">ChiHjej10B9-9673</strain>
    </source>
</reference>
<dbReference type="PANTHER" id="PTHR10458:SF22">
    <property type="entry name" value="PEPTIDE DEFORMYLASE"/>
    <property type="match status" value="1"/>
</dbReference>
<dbReference type="HAMAP" id="MF_00163">
    <property type="entry name" value="Pep_deformylase"/>
    <property type="match status" value="1"/>
</dbReference>
<comment type="caution">
    <text evidence="4">The sequence shown here is derived from an EMBL/GenBank/DDBJ whole genome shotgun (WGS) entry which is preliminary data.</text>
</comment>
<dbReference type="Pfam" id="PF01327">
    <property type="entry name" value="Pep_deformylase"/>
    <property type="match status" value="1"/>
</dbReference>
<dbReference type="SUPFAM" id="SSF56420">
    <property type="entry name" value="Peptide deformylase"/>
    <property type="match status" value="1"/>
</dbReference>
<proteinExistence type="inferred from homology"/>
<keyword evidence="2 3" id="KW-0408">Iron</keyword>
<dbReference type="GO" id="GO:0006412">
    <property type="term" value="P:translation"/>
    <property type="evidence" value="ECO:0007669"/>
    <property type="project" value="UniProtKB-UniRule"/>
</dbReference>
<gene>
    <name evidence="3" type="primary">def</name>
    <name evidence="4" type="ORF">IAC18_00340</name>
</gene>
<reference evidence="4" key="2">
    <citation type="journal article" date="2021" name="PeerJ">
        <title>Extensive microbial diversity within the chicken gut microbiome revealed by metagenomics and culture.</title>
        <authorList>
            <person name="Gilroy R."/>
            <person name="Ravi A."/>
            <person name="Getino M."/>
            <person name="Pursley I."/>
            <person name="Horton D.L."/>
            <person name="Alikhan N.F."/>
            <person name="Baker D."/>
            <person name="Gharbi K."/>
            <person name="Hall N."/>
            <person name="Watson M."/>
            <person name="Adriaenssens E.M."/>
            <person name="Foster-Nyarko E."/>
            <person name="Jarju S."/>
            <person name="Secka A."/>
            <person name="Antonio M."/>
            <person name="Oren A."/>
            <person name="Chaudhuri R.R."/>
            <person name="La Ragione R."/>
            <person name="Hildebrand F."/>
            <person name="Pallen M.J."/>
        </authorList>
    </citation>
    <scope>NUCLEOTIDE SEQUENCE</scope>
    <source>
        <strain evidence="4">ChiHjej10B9-9673</strain>
    </source>
</reference>
<dbReference type="EMBL" id="DVJK01000010">
    <property type="protein sequence ID" value="HIS65984.1"/>
    <property type="molecule type" value="Genomic_DNA"/>
</dbReference>
<evidence type="ECO:0000313" key="5">
    <source>
        <dbReference type="Proteomes" id="UP000824001"/>
    </source>
</evidence>
<sequence length="165" mass="19081">MIREILLLGNEELYKPSEPVTAEDLSSLAEWTRDLHDTLLDYRAKYGAGRAVAAPQIGLRKRLIYMLLDRPYVLVNPRLSFPDGETVELLDDCMSFPGLAVRVRRYKRCLLEYTDELGAERRIELSGDLAELVQHEYDHLDGILATMRAVDEKSFYMLQLKRDFD</sequence>
<comment type="function">
    <text evidence="3">Removes the formyl group from the N-terminal Met of newly synthesized proteins. Requires at least a dipeptide for an efficient rate of reaction. N-terminal L-methionine is a prerequisite for activity but the enzyme has broad specificity at other positions.</text>
</comment>
<accession>A0A9D1FBL7</accession>
<comment type="catalytic activity">
    <reaction evidence="3">
        <text>N-terminal N-formyl-L-methionyl-[peptide] + H2O = N-terminal L-methionyl-[peptide] + formate</text>
        <dbReference type="Rhea" id="RHEA:24420"/>
        <dbReference type="Rhea" id="RHEA-COMP:10639"/>
        <dbReference type="Rhea" id="RHEA-COMP:10640"/>
        <dbReference type="ChEBI" id="CHEBI:15377"/>
        <dbReference type="ChEBI" id="CHEBI:15740"/>
        <dbReference type="ChEBI" id="CHEBI:49298"/>
        <dbReference type="ChEBI" id="CHEBI:64731"/>
        <dbReference type="EC" id="3.5.1.88"/>
    </reaction>
</comment>
<keyword evidence="3" id="KW-0479">Metal-binding</keyword>
<dbReference type="Proteomes" id="UP000824001">
    <property type="component" value="Unassembled WGS sequence"/>
</dbReference>
<dbReference type="InterPro" id="IPR036821">
    <property type="entry name" value="Peptide_deformylase_sf"/>
</dbReference>
<protein>
    <recommendedName>
        <fullName evidence="3">Peptide deformylase</fullName>
        <shortName evidence="3">PDF</shortName>
        <ecNumber evidence="3">3.5.1.88</ecNumber>
    </recommendedName>
    <alternativeName>
        <fullName evidence="3">Polypeptide deformylase</fullName>
    </alternativeName>
</protein>
<dbReference type="PANTHER" id="PTHR10458">
    <property type="entry name" value="PEPTIDE DEFORMYLASE"/>
    <property type="match status" value="1"/>
</dbReference>
<feature type="binding site" evidence="3">
    <location>
        <position position="139"/>
    </location>
    <ligand>
        <name>Fe cation</name>
        <dbReference type="ChEBI" id="CHEBI:24875"/>
    </ligand>
</feature>
<keyword evidence="3" id="KW-0378">Hydrolase</keyword>
<name>A0A9D1FBL7_9FIRM</name>
<evidence type="ECO:0000313" key="4">
    <source>
        <dbReference type="EMBL" id="HIS65984.1"/>
    </source>
</evidence>
<dbReference type="CDD" id="cd00487">
    <property type="entry name" value="Pep_deformylase"/>
    <property type="match status" value="1"/>
</dbReference>
<dbReference type="InterPro" id="IPR023635">
    <property type="entry name" value="Peptide_deformylase"/>
</dbReference>
<dbReference type="AlphaFoldDB" id="A0A9D1FBL7"/>
<dbReference type="Gene3D" id="3.90.45.10">
    <property type="entry name" value="Peptide deformylase"/>
    <property type="match status" value="1"/>
</dbReference>
<feature type="binding site" evidence="3">
    <location>
        <position position="135"/>
    </location>
    <ligand>
        <name>Fe cation</name>
        <dbReference type="ChEBI" id="CHEBI:24875"/>
    </ligand>
</feature>
<dbReference type="GO" id="GO:0042586">
    <property type="term" value="F:peptide deformylase activity"/>
    <property type="evidence" value="ECO:0007669"/>
    <property type="project" value="UniProtKB-UniRule"/>
</dbReference>
<evidence type="ECO:0000256" key="1">
    <source>
        <dbReference type="ARBA" id="ARBA00010759"/>
    </source>
</evidence>
<feature type="binding site" evidence="3">
    <location>
        <position position="93"/>
    </location>
    <ligand>
        <name>Fe cation</name>
        <dbReference type="ChEBI" id="CHEBI:24875"/>
    </ligand>
</feature>
<feature type="active site" evidence="3">
    <location>
        <position position="136"/>
    </location>
</feature>
<keyword evidence="3" id="KW-0648">Protein biosynthesis</keyword>
<evidence type="ECO:0000256" key="3">
    <source>
        <dbReference type="HAMAP-Rule" id="MF_00163"/>
    </source>
</evidence>
<dbReference type="PIRSF" id="PIRSF004749">
    <property type="entry name" value="Pep_def"/>
    <property type="match status" value="1"/>
</dbReference>
<dbReference type="PRINTS" id="PR01576">
    <property type="entry name" value="PDEFORMYLASE"/>
</dbReference>
<evidence type="ECO:0000256" key="2">
    <source>
        <dbReference type="ARBA" id="ARBA00023004"/>
    </source>
</evidence>
<dbReference type="EC" id="3.5.1.88" evidence="3"/>
<organism evidence="4 5">
    <name type="scientific">Candidatus Scatomorpha merdipullorum</name>
    <dbReference type="NCBI Taxonomy" id="2840927"/>
    <lineage>
        <taxon>Bacteria</taxon>
        <taxon>Bacillati</taxon>
        <taxon>Bacillota</taxon>
        <taxon>Clostridia</taxon>
        <taxon>Eubacteriales</taxon>
        <taxon>Candidatus Scatomorpha</taxon>
    </lineage>
</organism>
<comment type="cofactor">
    <cofactor evidence="3">
        <name>Fe(2+)</name>
        <dbReference type="ChEBI" id="CHEBI:29033"/>
    </cofactor>
    <text evidence="3">Binds 1 Fe(2+) ion.</text>
</comment>
<dbReference type="GO" id="GO:0046872">
    <property type="term" value="F:metal ion binding"/>
    <property type="evidence" value="ECO:0007669"/>
    <property type="project" value="UniProtKB-KW"/>
</dbReference>